<keyword evidence="6 12" id="KW-0028">Amino-acid biosynthesis</keyword>
<name>A0ABQ0BVU7_9FIRM</name>
<keyword evidence="7 12" id="KW-0220">Diaminopimelate biosynthesis</keyword>
<reference evidence="14 15" key="1">
    <citation type="submission" date="2024-04" db="EMBL/GenBank/DDBJ databases">
        <title>Defined microbial consortia suppress multidrug-resistant proinflammatory Enterobacteriaceae via ecological control.</title>
        <authorList>
            <person name="Furuichi M."/>
            <person name="Kawaguchi T."/>
            <person name="Pust M."/>
            <person name="Yasuma K."/>
            <person name="Plichta D."/>
            <person name="Hasegawa N."/>
            <person name="Ohya T."/>
            <person name="Bhattarai S."/>
            <person name="Sasajima S."/>
            <person name="Aoto Y."/>
            <person name="Tuganbaev T."/>
            <person name="Yaginuma M."/>
            <person name="Ueda M."/>
            <person name="Okahashi N."/>
            <person name="Amafuji K."/>
            <person name="Kiridooshi Y."/>
            <person name="Sugita K."/>
            <person name="Strazar M."/>
            <person name="Skelly A."/>
            <person name="Suda W."/>
            <person name="Hattori M."/>
            <person name="Nakamoto N."/>
            <person name="Caballero S."/>
            <person name="Norman J."/>
            <person name="Olle B."/>
            <person name="Tanoue T."/>
            <person name="Arita M."/>
            <person name="Bucci V."/>
            <person name="Atarashi K."/>
            <person name="Xavier R."/>
            <person name="Honda K."/>
        </authorList>
    </citation>
    <scope>NUCLEOTIDE SEQUENCE [LARGE SCALE GENOMIC DNA]</scope>
    <source>
        <strain evidence="15">k34-0107-D12</strain>
    </source>
</reference>
<evidence type="ECO:0000256" key="12">
    <source>
        <dbReference type="HAMAP-Rule" id="MF_00418"/>
    </source>
</evidence>
<proteinExistence type="inferred from homology"/>
<evidence type="ECO:0000313" key="15">
    <source>
        <dbReference type="Proteomes" id="UP001600941"/>
    </source>
</evidence>
<organism evidence="14 15">
    <name type="scientific">Blautia parvula</name>
    <dbReference type="NCBI Taxonomy" id="2877527"/>
    <lineage>
        <taxon>Bacteria</taxon>
        <taxon>Bacillati</taxon>
        <taxon>Bacillota</taxon>
        <taxon>Clostridia</taxon>
        <taxon>Lachnospirales</taxon>
        <taxon>Lachnospiraceae</taxon>
        <taxon>Blautia</taxon>
    </lineage>
</organism>
<keyword evidence="15" id="KW-1185">Reference proteome</keyword>
<evidence type="ECO:0000256" key="9">
    <source>
        <dbReference type="ARBA" id="ARBA00023239"/>
    </source>
</evidence>
<dbReference type="EMBL" id="BAABZQ010000001">
    <property type="protein sequence ID" value="GAA6500512.1"/>
    <property type="molecule type" value="Genomic_DNA"/>
</dbReference>
<comment type="similarity">
    <text evidence="3 12 13">Belongs to the DapA family.</text>
</comment>
<keyword evidence="8 12" id="KW-0457">Lysine biosynthesis</keyword>
<dbReference type="PRINTS" id="PR00146">
    <property type="entry name" value="DHPICSNTHASE"/>
</dbReference>
<dbReference type="SUPFAM" id="SSF51569">
    <property type="entry name" value="Aldolase"/>
    <property type="match status" value="1"/>
</dbReference>
<comment type="function">
    <text evidence="1 12">Catalyzes the condensation of (S)-aspartate-beta-semialdehyde [(S)-ASA] and pyruvate to 4-hydroxy-tetrahydrodipicolinate (HTPA).</text>
</comment>
<dbReference type="Proteomes" id="UP001600941">
    <property type="component" value="Unassembled WGS sequence"/>
</dbReference>
<dbReference type="InterPro" id="IPR002220">
    <property type="entry name" value="DapA-like"/>
</dbReference>
<evidence type="ECO:0000256" key="8">
    <source>
        <dbReference type="ARBA" id="ARBA00023154"/>
    </source>
</evidence>
<protein>
    <recommendedName>
        <fullName evidence="4 12">4-hydroxy-tetrahydrodipicolinate synthase</fullName>
        <shortName evidence="12">HTPA synthase</shortName>
        <ecNumber evidence="4 12">4.3.3.7</ecNumber>
    </recommendedName>
</protein>
<dbReference type="PIRSF" id="PIRSF001365">
    <property type="entry name" value="DHDPS"/>
    <property type="match status" value="1"/>
</dbReference>
<comment type="catalytic activity">
    <reaction evidence="11 12">
        <text>L-aspartate 4-semialdehyde + pyruvate = (2S,4S)-4-hydroxy-2,3,4,5-tetrahydrodipicolinate + H2O + H(+)</text>
        <dbReference type="Rhea" id="RHEA:34171"/>
        <dbReference type="ChEBI" id="CHEBI:15361"/>
        <dbReference type="ChEBI" id="CHEBI:15377"/>
        <dbReference type="ChEBI" id="CHEBI:15378"/>
        <dbReference type="ChEBI" id="CHEBI:67139"/>
        <dbReference type="ChEBI" id="CHEBI:537519"/>
        <dbReference type="EC" id="4.3.3.7"/>
    </reaction>
</comment>
<feature type="site" description="Part of a proton relay during catalysis" evidence="12">
    <location>
        <position position="48"/>
    </location>
</feature>
<comment type="caution">
    <text evidence="14">The sequence shown here is derived from an EMBL/GenBank/DDBJ whole genome shotgun (WGS) entry which is preliminary data.</text>
</comment>
<evidence type="ECO:0000256" key="6">
    <source>
        <dbReference type="ARBA" id="ARBA00022605"/>
    </source>
</evidence>
<feature type="site" description="Part of a proton relay during catalysis" evidence="12">
    <location>
        <position position="111"/>
    </location>
</feature>
<dbReference type="PANTHER" id="PTHR12128">
    <property type="entry name" value="DIHYDRODIPICOLINATE SYNTHASE"/>
    <property type="match status" value="1"/>
</dbReference>
<evidence type="ECO:0000256" key="4">
    <source>
        <dbReference type="ARBA" id="ARBA00012086"/>
    </source>
</evidence>
<evidence type="ECO:0000256" key="2">
    <source>
        <dbReference type="ARBA" id="ARBA00005120"/>
    </source>
</evidence>
<gene>
    <name evidence="14" type="primary">dapA_1</name>
    <name evidence="12" type="synonym">dapA</name>
    <name evidence="14" type="ORF">K340107D12_33280</name>
</gene>
<dbReference type="NCBIfam" id="TIGR00674">
    <property type="entry name" value="dapA"/>
    <property type="match status" value="1"/>
</dbReference>
<evidence type="ECO:0000256" key="13">
    <source>
        <dbReference type="PIRNR" id="PIRNR001365"/>
    </source>
</evidence>
<dbReference type="EC" id="4.3.3.7" evidence="4 12"/>
<comment type="subcellular location">
    <subcellularLocation>
        <location evidence="12">Cytoplasm</location>
    </subcellularLocation>
</comment>
<feature type="active site" description="Schiff-base intermediate with substrate" evidence="12">
    <location>
        <position position="165"/>
    </location>
</feature>
<evidence type="ECO:0000256" key="7">
    <source>
        <dbReference type="ARBA" id="ARBA00022915"/>
    </source>
</evidence>
<evidence type="ECO:0000256" key="11">
    <source>
        <dbReference type="ARBA" id="ARBA00047836"/>
    </source>
</evidence>
<comment type="subunit">
    <text evidence="12">Homotetramer; dimer of dimers.</text>
</comment>
<feature type="active site" description="Proton donor/acceptor" evidence="12">
    <location>
        <position position="137"/>
    </location>
</feature>
<dbReference type="PROSITE" id="PS00666">
    <property type="entry name" value="DHDPS_2"/>
    <property type="match status" value="1"/>
</dbReference>
<dbReference type="Pfam" id="PF00701">
    <property type="entry name" value="DHDPS"/>
    <property type="match status" value="1"/>
</dbReference>
<dbReference type="HAMAP" id="MF_00418">
    <property type="entry name" value="DapA"/>
    <property type="match status" value="1"/>
</dbReference>
<dbReference type="Gene3D" id="3.20.20.70">
    <property type="entry name" value="Aldolase class I"/>
    <property type="match status" value="1"/>
</dbReference>
<dbReference type="InterPro" id="IPR005263">
    <property type="entry name" value="DapA"/>
</dbReference>
<evidence type="ECO:0000256" key="5">
    <source>
        <dbReference type="ARBA" id="ARBA00022490"/>
    </source>
</evidence>
<dbReference type="InterPro" id="IPR013785">
    <property type="entry name" value="Aldolase_TIM"/>
</dbReference>
<evidence type="ECO:0000256" key="10">
    <source>
        <dbReference type="ARBA" id="ARBA00023270"/>
    </source>
</evidence>
<accession>A0ABQ0BVU7</accession>
<dbReference type="SMART" id="SM01130">
    <property type="entry name" value="DHDPS"/>
    <property type="match status" value="1"/>
</dbReference>
<comment type="caution">
    <text evidence="12">Was originally thought to be a dihydrodipicolinate synthase (DHDPS), catalyzing the condensation of (S)-aspartate-beta-semialdehyde [(S)-ASA] and pyruvate to dihydrodipicolinate (DHDP). However, it was shown in E.coli that the product of the enzymatic reaction is not dihydrodipicolinate but in fact (4S)-4-hydroxy-2,3,4,5-tetrahydro-(2S)-dipicolinic acid (HTPA), and that the consecutive dehydration reaction leading to DHDP is not spontaneous but catalyzed by DapB.</text>
</comment>
<dbReference type="CDD" id="cd00950">
    <property type="entry name" value="DHDPS"/>
    <property type="match status" value="1"/>
</dbReference>
<feature type="binding site" evidence="12">
    <location>
        <position position="207"/>
    </location>
    <ligand>
        <name>pyruvate</name>
        <dbReference type="ChEBI" id="CHEBI:15361"/>
    </ligand>
</feature>
<keyword evidence="9 12" id="KW-0456">Lyase</keyword>
<evidence type="ECO:0000256" key="3">
    <source>
        <dbReference type="ARBA" id="ARBA00007592"/>
    </source>
</evidence>
<feature type="binding site" evidence="12">
    <location>
        <position position="49"/>
    </location>
    <ligand>
        <name>pyruvate</name>
        <dbReference type="ChEBI" id="CHEBI:15361"/>
    </ligand>
</feature>
<dbReference type="InterPro" id="IPR020625">
    <property type="entry name" value="Schiff_base-form_aldolases_AS"/>
</dbReference>
<dbReference type="InterPro" id="IPR020624">
    <property type="entry name" value="Schiff_base-form_aldolases_CS"/>
</dbReference>
<evidence type="ECO:0000256" key="1">
    <source>
        <dbReference type="ARBA" id="ARBA00003294"/>
    </source>
</evidence>
<evidence type="ECO:0000313" key="14">
    <source>
        <dbReference type="EMBL" id="GAA6500512.1"/>
    </source>
</evidence>
<dbReference type="RefSeq" id="WP_227210910.1">
    <property type="nucleotide sequence ID" value="NZ_BAABZQ010000001.1"/>
</dbReference>
<sequence>MKKIVFKGVGTAVVTPMKEDYSINYSVFDELLDMQIAGSADAIVVAGTTGEGSTLTDDEHIELVRRAVKHVRGRVPVIAGAGSNNTAHAVYLSKECEKAGADALLHVTPYYNKASQQGLFLHFNKCARSTRLPVILYNVPSRTGVNIYPATYKRLSETENIVAVKEASGNFSQMAKIASLCKEDLAIYSGNDDQITSSLALGGKGVISVLSNLIPNETHAICTSYFRGNSEESDNLQLKYLELIEALFLDVNPIPVKQAMRAMGYDVGPCRLPLCDMDRTMAEKLYAVLEKYDLTESSKRQGSVTVHMPGNTGTVLKHNV</sequence>
<dbReference type="PROSITE" id="PS00665">
    <property type="entry name" value="DHDPS_1"/>
    <property type="match status" value="1"/>
</dbReference>
<dbReference type="PANTHER" id="PTHR12128:SF66">
    <property type="entry name" value="4-HYDROXY-2-OXOGLUTARATE ALDOLASE, MITOCHONDRIAL"/>
    <property type="match status" value="1"/>
</dbReference>
<keyword evidence="5 12" id="KW-0963">Cytoplasm</keyword>
<keyword evidence="10 12" id="KW-0704">Schiff base</keyword>
<comment type="pathway">
    <text evidence="2 12">Amino-acid biosynthesis; L-lysine biosynthesis via DAP pathway; (S)-tetrahydrodipicolinate from L-aspartate: step 3/4.</text>
</comment>